<dbReference type="CDD" id="cd01392">
    <property type="entry name" value="HTH_LacI"/>
    <property type="match status" value="1"/>
</dbReference>
<evidence type="ECO:0000256" key="3">
    <source>
        <dbReference type="ARBA" id="ARBA00023163"/>
    </source>
</evidence>
<dbReference type="SMART" id="SM00354">
    <property type="entry name" value="HTH_LACI"/>
    <property type="match status" value="1"/>
</dbReference>
<dbReference type="Pfam" id="PF13377">
    <property type="entry name" value="Peripla_BP_3"/>
    <property type="match status" value="1"/>
</dbReference>
<reference evidence="6 7" key="1">
    <citation type="submission" date="2016-03" db="EMBL/GenBank/DDBJ databases">
        <title>Draft Genome Sequence of the Strain BR 10245 (Bradyrhizobium sp.) isolated from nodules of Centrolobium paraense.</title>
        <authorList>
            <person name="Simoes-Araujo J.L.Sr."/>
            <person name="Barauna A.C."/>
            <person name="Silva K."/>
            <person name="Zilli J.E."/>
        </authorList>
    </citation>
    <scope>NUCLEOTIDE SEQUENCE [LARGE SCALE GENOMIC DNA]</scope>
    <source>
        <strain evidence="6 7">BR 10245</strain>
    </source>
</reference>
<dbReference type="CDD" id="cd01575">
    <property type="entry name" value="PBP1_GntR"/>
    <property type="match status" value="1"/>
</dbReference>
<comment type="caution">
    <text evidence="6">The sequence shown here is derived from an EMBL/GenBank/DDBJ whole genome shotgun (WGS) entry which is preliminary data.</text>
</comment>
<dbReference type="OrthoDB" id="7170131at2"/>
<evidence type="ECO:0000259" key="5">
    <source>
        <dbReference type="PROSITE" id="PS50932"/>
    </source>
</evidence>
<dbReference type="Proteomes" id="UP000076959">
    <property type="component" value="Unassembled WGS sequence"/>
</dbReference>
<dbReference type="STRING" id="1505087.AYJ54_12500"/>
<protein>
    <submittedName>
        <fullName evidence="6">Transcriptional regulator</fullName>
    </submittedName>
</protein>
<name>A0A176YS71_9BRAD</name>
<evidence type="ECO:0000256" key="1">
    <source>
        <dbReference type="ARBA" id="ARBA00023015"/>
    </source>
</evidence>
<dbReference type="SUPFAM" id="SSF53822">
    <property type="entry name" value="Periplasmic binding protein-like I"/>
    <property type="match status" value="1"/>
</dbReference>
<dbReference type="Gene3D" id="1.10.260.40">
    <property type="entry name" value="lambda repressor-like DNA-binding domains"/>
    <property type="match status" value="1"/>
</dbReference>
<sequence length="366" mass="39781">MGRKRTKSGKIRLAEVAELAGVSPITASRFFRNPAALSIAKRARVESAAKELGYVPNLAARALASQRTEVIGVLIPSLTNNVFSDVLRGIYDASEGSRYSIQLSNTRYSILQEEKLLRLFLAQKPAGLIVTGIDQTTESQAMLEASDCPIVQIMEIGPNPVDMMIGFSHYDAARAAIGHLFDQGYNRIGFVGARMDPRVQRRLDGYQAAMKDAGLFDSRLIVATATPTSVTLGGALFTDLLSKAPDIEAVFCANDDLALGVLFECRRREIAVPEQIAIIGFNDLEFMASAVPTLTSVRTNRYEMGRTAATMLIDAIEGRRPEQPVLDLGYRVMERQSSLARRSDSRPALSGEAAANKMVALPSGHD</sequence>
<feature type="region of interest" description="Disordered" evidence="4">
    <location>
        <begin position="341"/>
        <end position="366"/>
    </location>
</feature>
<dbReference type="Gene3D" id="3.40.50.2300">
    <property type="match status" value="2"/>
</dbReference>
<dbReference type="AlphaFoldDB" id="A0A176YS71"/>
<dbReference type="GO" id="GO:0000976">
    <property type="term" value="F:transcription cis-regulatory region binding"/>
    <property type="evidence" value="ECO:0007669"/>
    <property type="project" value="TreeGrafter"/>
</dbReference>
<evidence type="ECO:0000313" key="7">
    <source>
        <dbReference type="Proteomes" id="UP000076959"/>
    </source>
</evidence>
<evidence type="ECO:0000256" key="2">
    <source>
        <dbReference type="ARBA" id="ARBA00023125"/>
    </source>
</evidence>
<dbReference type="SUPFAM" id="SSF47413">
    <property type="entry name" value="lambda repressor-like DNA-binding domains"/>
    <property type="match status" value="1"/>
</dbReference>
<evidence type="ECO:0000313" key="6">
    <source>
        <dbReference type="EMBL" id="OAF09997.1"/>
    </source>
</evidence>
<dbReference type="EMBL" id="LUUB01000054">
    <property type="protein sequence ID" value="OAF09997.1"/>
    <property type="molecule type" value="Genomic_DNA"/>
</dbReference>
<dbReference type="InterPro" id="IPR010982">
    <property type="entry name" value="Lambda_DNA-bd_dom_sf"/>
</dbReference>
<dbReference type="InterPro" id="IPR046335">
    <property type="entry name" value="LacI/GalR-like_sensor"/>
</dbReference>
<dbReference type="PROSITE" id="PS50932">
    <property type="entry name" value="HTH_LACI_2"/>
    <property type="match status" value="1"/>
</dbReference>
<keyword evidence="1" id="KW-0805">Transcription regulation</keyword>
<dbReference type="PANTHER" id="PTHR30146:SF2">
    <property type="entry name" value="HTH-TYPE TRANSCRIPTIONAL REGULATOR GNTR"/>
    <property type="match status" value="1"/>
</dbReference>
<dbReference type="RefSeq" id="WP_063700284.1">
    <property type="nucleotide sequence ID" value="NZ_LUUB01000054.1"/>
</dbReference>
<evidence type="ECO:0000256" key="4">
    <source>
        <dbReference type="SAM" id="MobiDB-lite"/>
    </source>
</evidence>
<dbReference type="Pfam" id="PF00356">
    <property type="entry name" value="LacI"/>
    <property type="match status" value="1"/>
</dbReference>
<dbReference type="InterPro" id="IPR000843">
    <property type="entry name" value="HTH_LacI"/>
</dbReference>
<feature type="domain" description="HTH lacI-type" evidence="5">
    <location>
        <begin position="11"/>
        <end position="65"/>
    </location>
</feature>
<keyword evidence="2" id="KW-0238">DNA-binding</keyword>
<accession>A0A176YS71</accession>
<dbReference type="PANTHER" id="PTHR30146">
    <property type="entry name" value="LACI-RELATED TRANSCRIPTIONAL REPRESSOR"/>
    <property type="match status" value="1"/>
</dbReference>
<keyword evidence="3" id="KW-0804">Transcription</keyword>
<gene>
    <name evidence="6" type="ORF">AYJ54_12500</name>
</gene>
<keyword evidence="7" id="KW-1185">Reference proteome</keyword>
<proteinExistence type="predicted"/>
<dbReference type="InterPro" id="IPR028082">
    <property type="entry name" value="Peripla_BP_I"/>
</dbReference>
<organism evidence="6 7">
    <name type="scientific">Bradyrhizobium centrolobii</name>
    <dbReference type="NCBI Taxonomy" id="1505087"/>
    <lineage>
        <taxon>Bacteria</taxon>
        <taxon>Pseudomonadati</taxon>
        <taxon>Pseudomonadota</taxon>
        <taxon>Alphaproteobacteria</taxon>
        <taxon>Hyphomicrobiales</taxon>
        <taxon>Nitrobacteraceae</taxon>
        <taxon>Bradyrhizobium</taxon>
    </lineage>
</organism>
<dbReference type="GO" id="GO:0003700">
    <property type="term" value="F:DNA-binding transcription factor activity"/>
    <property type="evidence" value="ECO:0007669"/>
    <property type="project" value="TreeGrafter"/>
</dbReference>